<dbReference type="GeneID" id="88769495"/>
<gene>
    <name evidence="2" type="ORF">CWATWH0003_0054</name>
</gene>
<dbReference type="EMBL" id="AESD01000007">
    <property type="protein sequence ID" value="EHJ15285.1"/>
    <property type="molecule type" value="Genomic_DNA"/>
</dbReference>
<keyword evidence="2" id="KW-0121">Carboxypeptidase</keyword>
<dbReference type="InterPro" id="IPR001466">
    <property type="entry name" value="Beta-lactam-related"/>
</dbReference>
<reference evidence="2 3" key="1">
    <citation type="journal article" date="2011" name="Front. Microbiol.">
        <title>Two Strains of Crocosphaera watsonii with Highly Conserved Genomes are Distinguished by Strain-Specific Features.</title>
        <authorList>
            <person name="Bench S.R."/>
            <person name="Ilikchyan I.N."/>
            <person name="Tripp H.J."/>
            <person name="Zehr J.P."/>
        </authorList>
    </citation>
    <scope>NUCLEOTIDE SEQUENCE [LARGE SCALE GENOMIC DNA]</scope>
    <source>
        <strain evidence="2 3">WH 0003</strain>
    </source>
</reference>
<evidence type="ECO:0000259" key="1">
    <source>
        <dbReference type="Pfam" id="PF00144"/>
    </source>
</evidence>
<accession>G5IXP4</accession>
<dbReference type="InterPro" id="IPR050491">
    <property type="entry name" value="AmpC-like"/>
</dbReference>
<organism evidence="2 3">
    <name type="scientific">Crocosphaera watsonii WH 0003</name>
    <dbReference type="NCBI Taxonomy" id="423471"/>
    <lineage>
        <taxon>Bacteria</taxon>
        <taxon>Bacillati</taxon>
        <taxon>Cyanobacteriota</taxon>
        <taxon>Cyanophyceae</taxon>
        <taxon>Oscillatoriophycideae</taxon>
        <taxon>Chroococcales</taxon>
        <taxon>Aphanothecaceae</taxon>
        <taxon>Crocosphaera</taxon>
    </lineage>
</organism>
<sequence length="1128" mass="122992">MEPEVSLILQPQTLIESEGTVSSLTLTLSEPPPDTGIVVRVNAPNLSEFDLTQAQIEGGEITLEEELQQELQTGLDGTRAPEVPGAVVAIVSPSGSWYGASGVADLENDIPVETDDLFQVGSITKTFVAATILKLVEEGALTLEDTLTTWLPETITEDIANAQDITLRQILQHTSGIPDYLTEIFNQAAIDPTIFLTEWQPEELTEFVNGLDPLFAPGESLEYSNTNFILAGLIIEAVTGNNLAQEIRDRILTPLGLENTFFAGEEEVNGEVVNAYWDFDGDGTLNNISFVGLSWAWAAGAMISNLQDLDIFARGLFKGELLEEESLEQMLDIRPTIDNPSYDSYGLGVGTIESPNRFWYIHRGQTLGHPSNMWYSPQDDLTYIELINGFSDDNLVRDILPPFRRGIADEVFEVTLTQQTAQITLPVLNDGEIEGEEIAIFTLETGEGYSLDPEAQTGTFTIVDGVLPEPTVSLSSEPELLIESQQTPAILNFALSETPTETGITVTVDSPNLSEFNLELIQVEGGELQLNSEARSLLTTELEQRVTQTVPGATIAVTSPLGNWVGASGLASIEDNTPLTPGDRFEISSITKPFVATTILKLVEAETLSLDNTLTDWLATEVTDIIPNAETITVRQLLNHTSGVAEYTDTLFGQAATNPTVLIRNWEPEELVQLIDEQDPFFAPGEGWQYSNTNYILAGMVIEAATGNNVAEEIRSKIFEPLDLENTFFAGEEEIPGGYVSGYIDFDGDGVLDNTSIVNPSAAWTTGAIVSNTEDLTTFAQALYQGDLLSEATQTEMFTLVDSGDGFSYGLGMMSFETPDLGTVVGHRGGTVGFNANMWYSSEDDFTYVDIVNGRLNQELVRDVIPAFREGVIPTVGNTTAYEEFDITLREETAQITLPVANDGETEEEETATFTLEEGEDYDVDTDAETSIFTIVDTVEDPLPNVALGAFPNQVVEGDTLTLFFEVANIPEEGLYVYVDSQKPQSLSQFDLENAGVPGGESLILNPDLSGFAVKIFTDNPQIELPVIIDEIAEETIEITYELKTRSEISAEELAAVETVEAIGEYTINPLLEATIEVLDEIIPNVALGAFPNQVLEGDTLTLFFEFSDIPEDGLYIYVDSETPQSLS</sequence>
<dbReference type="PANTHER" id="PTHR46825">
    <property type="entry name" value="D-ALANYL-D-ALANINE-CARBOXYPEPTIDASE/ENDOPEPTIDASE AMPH"/>
    <property type="match status" value="1"/>
</dbReference>
<dbReference type="RefSeq" id="WP_007308744.1">
    <property type="nucleotide sequence ID" value="NZ_AESD01000007.1"/>
</dbReference>
<dbReference type="SUPFAM" id="SSF56601">
    <property type="entry name" value="beta-lactamase/transpeptidase-like"/>
    <property type="match status" value="2"/>
</dbReference>
<evidence type="ECO:0000313" key="3">
    <source>
        <dbReference type="Proteomes" id="UP000003477"/>
    </source>
</evidence>
<feature type="domain" description="Beta-lactamase-related" evidence="1">
    <location>
        <begin position="543"/>
        <end position="855"/>
    </location>
</feature>
<dbReference type="GO" id="GO:0004180">
    <property type="term" value="F:carboxypeptidase activity"/>
    <property type="evidence" value="ECO:0007669"/>
    <property type="project" value="UniProtKB-KW"/>
</dbReference>
<dbReference type="AlphaFoldDB" id="G5IXP4"/>
<dbReference type="PANTHER" id="PTHR46825:SF7">
    <property type="entry name" value="D-ALANYL-D-ALANINE CARBOXYPEPTIDASE"/>
    <property type="match status" value="1"/>
</dbReference>
<protein>
    <submittedName>
        <fullName evidence="2">Serine-type D-Ala-D-Ala carboxypeptidase</fullName>
    </submittedName>
</protein>
<dbReference type="PATRIC" id="fig|423471.3.peg.51"/>
<dbReference type="Proteomes" id="UP000003477">
    <property type="component" value="Unassembled WGS sequence"/>
</dbReference>
<dbReference type="InterPro" id="IPR038081">
    <property type="entry name" value="CalX-like_sf"/>
</dbReference>
<dbReference type="SUPFAM" id="SSF141072">
    <property type="entry name" value="CalX-like"/>
    <property type="match status" value="1"/>
</dbReference>
<dbReference type="InterPro" id="IPR012338">
    <property type="entry name" value="Beta-lactam/transpept-like"/>
</dbReference>
<feature type="domain" description="Beta-lactamase-related" evidence="1">
    <location>
        <begin position="82"/>
        <end position="392"/>
    </location>
</feature>
<keyword evidence="2" id="KW-0378">Hydrolase</keyword>
<name>G5IXP4_CROWT</name>
<evidence type="ECO:0000313" key="2">
    <source>
        <dbReference type="EMBL" id="EHJ15285.1"/>
    </source>
</evidence>
<comment type="caution">
    <text evidence="2">The sequence shown here is derived from an EMBL/GenBank/DDBJ whole genome shotgun (WGS) entry which is preliminary data.</text>
</comment>
<dbReference type="Pfam" id="PF00144">
    <property type="entry name" value="Beta-lactamase"/>
    <property type="match status" value="2"/>
</dbReference>
<proteinExistence type="predicted"/>
<keyword evidence="2" id="KW-0645">Protease</keyword>
<dbReference type="Gene3D" id="3.40.710.10">
    <property type="entry name" value="DD-peptidase/beta-lactamase superfamily"/>
    <property type="match status" value="2"/>
</dbReference>